<feature type="transmembrane region" description="Helical" evidence="2">
    <location>
        <begin position="151"/>
        <end position="170"/>
    </location>
</feature>
<accession>A0A0K2H0V3</accession>
<dbReference type="InterPro" id="IPR021403">
    <property type="entry name" value="DUF3043"/>
</dbReference>
<organism evidence="3 4">
    <name type="scientific">Corynebacterium lactis RW2-5</name>
    <dbReference type="NCBI Taxonomy" id="1408189"/>
    <lineage>
        <taxon>Bacteria</taxon>
        <taxon>Bacillati</taxon>
        <taxon>Actinomycetota</taxon>
        <taxon>Actinomycetes</taxon>
        <taxon>Mycobacteriales</taxon>
        <taxon>Corynebacteriaceae</taxon>
        <taxon>Corynebacterium</taxon>
    </lineage>
</organism>
<keyword evidence="2" id="KW-0472">Membrane</keyword>
<feature type="compositionally biased region" description="Basic and acidic residues" evidence="1">
    <location>
        <begin position="60"/>
        <end position="74"/>
    </location>
</feature>
<dbReference type="KEGG" id="clw:CLAC_08055"/>
<protein>
    <submittedName>
        <fullName evidence="3">Membrane protein</fullName>
    </submittedName>
</protein>
<evidence type="ECO:0000256" key="1">
    <source>
        <dbReference type="SAM" id="MobiDB-lite"/>
    </source>
</evidence>
<dbReference type="Pfam" id="PF11241">
    <property type="entry name" value="DUF3043"/>
    <property type="match status" value="1"/>
</dbReference>
<feature type="compositionally biased region" description="Low complexity" evidence="1">
    <location>
        <begin position="15"/>
        <end position="37"/>
    </location>
</feature>
<dbReference type="Proteomes" id="UP000058446">
    <property type="component" value="Chromosome"/>
</dbReference>
<dbReference type="RefSeq" id="WP_053412444.1">
    <property type="nucleotide sequence ID" value="NZ_CP006841.1"/>
</dbReference>
<sequence length="248" mass="27988">MEIPWKKKKNEQMGSAAAAASANPFDGGASAEDSAASPQSEDSKQAHGAFTPKKGRPTPKRNDIERERGIRRGYFEAPLTSKEARQRRKELKASMSKEELKAVKARERAERREQRRIADERMAAGDPRYLLPRDQGPERKLVRDWVDSRRFLANIFLPFALVLLLVMMVGTSMPKVANIASIVAMVLIVGLFLEGIYLGRRAMKLVREHFPKTSEGPWGIGFYAYSRASQPRRLRTPRPQVNIGDDIK</sequence>
<dbReference type="EMBL" id="CP006841">
    <property type="protein sequence ID" value="ALA67677.1"/>
    <property type="molecule type" value="Genomic_DNA"/>
</dbReference>
<keyword evidence="2" id="KW-0812">Transmembrane</keyword>
<dbReference type="AlphaFoldDB" id="A0A0K2H0V3"/>
<evidence type="ECO:0000313" key="3">
    <source>
        <dbReference type="EMBL" id="ALA67677.1"/>
    </source>
</evidence>
<keyword evidence="4" id="KW-1185">Reference proteome</keyword>
<keyword evidence="2" id="KW-1133">Transmembrane helix</keyword>
<feature type="region of interest" description="Disordered" evidence="1">
    <location>
        <begin position="1"/>
        <end position="114"/>
    </location>
</feature>
<feature type="transmembrane region" description="Helical" evidence="2">
    <location>
        <begin position="176"/>
        <end position="198"/>
    </location>
</feature>
<evidence type="ECO:0000313" key="4">
    <source>
        <dbReference type="Proteomes" id="UP000058446"/>
    </source>
</evidence>
<name>A0A0K2H0V3_9CORY</name>
<feature type="compositionally biased region" description="Basic and acidic residues" evidence="1">
    <location>
        <begin position="91"/>
        <end position="114"/>
    </location>
</feature>
<proteinExistence type="predicted"/>
<gene>
    <name evidence="3" type="ORF">CLAC_08055</name>
</gene>
<reference evidence="3 4" key="1">
    <citation type="submission" date="2013-10" db="EMBL/GenBank/DDBJ databases">
        <title>Complete genome sequence of Corynebacterium lactis DSM 45799(T), isolated from raw cow milk.</title>
        <authorList>
            <person name="Ruckert C."/>
            <person name="Albersmeier A."/>
            <person name="Lipski A."/>
            <person name="Kalinowski J."/>
        </authorList>
    </citation>
    <scope>NUCLEOTIDE SEQUENCE [LARGE SCALE GENOMIC DNA]</scope>
    <source>
        <strain evidence="3 4">RW2-5</strain>
    </source>
</reference>
<dbReference type="PATRIC" id="fig|1408189.4.peg.1615"/>
<evidence type="ECO:0000256" key="2">
    <source>
        <dbReference type="SAM" id="Phobius"/>
    </source>
</evidence>
<dbReference type="STRING" id="1408189.CLAC_08055"/>